<dbReference type="SUPFAM" id="SSF51905">
    <property type="entry name" value="FAD/NAD(P)-binding domain"/>
    <property type="match status" value="2"/>
</dbReference>
<dbReference type="AlphaFoldDB" id="A0A9P7KTE8"/>
<evidence type="ECO:0000256" key="5">
    <source>
        <dbReference type="ARBA" id="ARBA00023242"/>
    </source>
</evidence>
<comment type="similarity">
    <text evidence="1">Belongs to the FMO family.</text>
</comment>
<dbReference type="GO" id="GO:0000981">
    <property type="term" value="F:DNA-binding transcription factor activity, RNA polymerase II-specific"/>
    <property type="evidence" value="ECO:0007669"/>
    <property type="project" value="InterPro"/>
</dbReference>
<reference evidence="8" key="1">
    <citation type="submission" date="2021-04" db="EMBL/GenBank/DDBJ databases">
        <title>Draft genome of Fusarium avenaceum strain F156N33, isolated from an atmospheric sample in Virginia.</title>
        <authorList>
            <person name="Yang S."/>
            <person name="Vinatzer B.A."/>
            <person name="Coleman J."/>
        </authorList>
    </citation>
    <scope>NUCLEOTIDE SEQUENCE</scope>
    <source>
        <strain evidence="8">F156N33</strain>
    </source>
</reference>
<keyword evidence="2" id="KW-0285">Flavoprotein</keyword>
<dbReference type="Pfam" id="PF00172">
    <property type="entry name" value="Zn_clus"/>
    <property type="match status" value="1"/>
</dbReference>
<dbReference type="Gene3D" id="3.50.50.60">
    <property type="entry name" value="FAD/NAD(P)-binding domain"/>
    <property type="match status" value="2"/>
</dbReference>
<protein>
    <recommendedName>
        <fullName evidence="7">Zn(2)-C6 fungal-type domain-containing protein</fullName>
    </recommendedName>
</protein>
<keyword evidence="4" id="KW-0560">Oxidoreductase</keyword>
<keyword evidence="5" id="KW-0539">Nucleus</keyword>
<dbReference type="PRINTS" id="PR00419">
    <property type="entry name" value="ADXRDTASE"/>
</dbReference>
<feature type="region of interest" description="Disordered" evidence="6">
    <location>
        <begin position="474"/>
        <end position="493"/>
    </location>
</feature>
<dbReference type="PANTHER" id="PTHR23023">
    <property type="entry name" value="DIMETHYLANILINE MONOOXYGENASE"/>
    <property type="match status" value="1"/>
</dbReference>
<dbReference type="GO" id="GO:0050661">
    <property type="term" value="F:NADP binding"/>
    <property type="evidence" value="ECO:0007669"/>
    <property type="project" value="InterPro"/>
</dbReference>
<keyword evidence="3" id="KW-0274">FAD</keyword>
<dbReference type="Proteomes" id="UP000782241">
    <property type="component" value="Unassembled WGS sequence"/>
</dbReference>
<dbReference type="InterPro" id="IPR021858">
    <property type="entry name" value="Fun_TF"/>
</dbReference>
<keyword evidence="9" id="KW-1185">Reference proteome</keyword>
<accession>A0A9P7KTE8</accession>
<proteinExistence type="inferred from homology"/>
<dbReference type="GO" id="GO:0008270">
    <property type="term" value="F:zinc ion binding"/>
    <property type="evidence" value="ECO:0007669"/>
    <property type="project" value="InterPro"/>
</dbReference>
<dbReference type="Pfam" id="PF11951">
    <property type="entry name" value="Fungal_trans_2"/>
    <property type="match status" value="2"/>
</dbReference>
<dbReference type="EMBL" id="JAGPUO010000001">
    <property type="protein sequence ID" value="KAG5665306.1"/>
    <property type="molecule type" value="Genomic_DNA"/>
</dbReference>
<dbReference type="InterPro" id="IPR050346">
    <property type="entry name" value="FMO-like"/>
</dbReference>
<name>A0A9P7KTE8_9HYPO</name>
<evidence type="ECO:0000313" key="9">
    <source>
        <dbReference type="Proteomes" id="UP000782241"/>
    </source>
</evidence>
<evidence type="ECO:0000256" key="2">
    <source>
        <dbReference type="ARBA" id="ARBA00022630"/>
    </source>
</evidence>
<evidence type="ECO:0000256" key="3">
    <source>
        <dbReference type="ARBA" id="ARBA00022827"/>
    </source>
</evidence>
<dbReference type="CDD" id="cd00067">
    <property type="entry name" value="GAL4"/>
    <property type="match status" value="1"/>
</dbReference>
<dbReference type="Pfam" id="PF00743">
    <property type="entry name" value="FMO-like"/>
    <property type="match status" value="2"/>
</dbReference>
<organism evidence="8 9">
    <name type="scientific">Fusarium avenaceum</name>
    <dbReference type="NCBI Taxonomy" id="40199"/>
    <lineage>
        <taxon>Eukaryota</taxon>
        <taxon>Fungi</taxon>
        <taxon>Dikarya</taxon>
        <taxon>Ascomycota</taxon>
        <taxon>Pezizomycotina</taxon>
        <taxon>Sordariomycetes</taxon>
        <taxon>Hypocreomycetidae</taxon>
        <taxon>Hypocreales</taxon>
        <taxon>Nectriaceae</taxon>
        <taxon>Fusarium</taxon>
        <taxon>Fusarium tricinctum species complex</taxon>
    </lineage>
</organism>
<feature type="domain" description="Zn(2)-C6 fungal-type" evidence="7">
    <location>
        <begin position="433"/>
        <end position="462"/>
    </location>
</feature>
<dbReference type="GO" id="GO:0050660">
    <property type="term" value="F:flavin adenine dinucleotide binding"/>
    <property type="evidence" value="ECO:0007669"/>
    <property type="project" value="InterPro"/>
</dbReference>
<dbReference type="InterPro" id="IPR036188">
    <property type="entry name" value="FAD/NAD-bd_sf"/>
</dbReference>
<gene>
    <name evidence="8" type="ORF">KAF25_009431</name>
</gene>
<comment type="caution">
    <text evidence="8">The sequence shown here is derived from an EMBL/GenBank/DDBJ whole genome shotgun (WGS) entry which is preliminary data.</text>
</comment>
<sequence length="1061" mass="118291">MAVPRVKRVAVIGAGPAGAITVDALAQEKTFDLIRVFERREGPGGCWIGDKTQPPTISNLAKLADRTADEQLPIPAQLPALLPKPTQPRHEESSLYPYLETNVATSTMEFSQEPIPATRSERSIGMHGPETPFRHWKVMRDYVAGILQRNHYEDLVSYNTTVEHVEKTGDEWKVVLRKEGHKQDYWWTETFDAVVVASGHYWVPYIPAVEGLEQFEKTRPGSVVHSKHFRGRDSFHDKRVVVVGASVSAADIAVDIVNTAKTPVHCVTIGHTTNVFFGDTAFDHPKIRQHPSIAKVTDRTVHFIDGTSIPDVDHIIFGTGYSWTLPFLPSVPVRNNRVPGLYQHIVWQDDPTLLFVGAVGAGLTFKIFEWQAVYAARILAGRGTLPPREEMQRWEDERITTHGDGPKFTVVFPDFEDYFETVRELAGEGEPGTKCDETRPECLRCTRKGVKCGGYWKEFKWSFKHQPGDIDVNLTTGTSPTSSRRGSTIHPETPYAATSSTIFDTIALDTTPGPSQNEELPIEDATSILGDAAWTTSSCTDTDDLFARSNSIVDTSDMSDMTVSNMEITSTALTPTMEPQFFEGTPLTVGLITDTSSLLISNWFEQVCSLWSGFDSDSNLNRKLALELCTSSQSVFSSLQSMSAGFLSTRLPHMRQSAMYFLQAATGAVLSEAETALQNPGDTMPAGALFSLFCLGTTVCWVDARQLGLPFFRSARKILDRLNRRLERLSAKDLELLSFFNRSLTYCEMLLAAVNRDDESLDTEDPVTGPQTDSSMQLAERYMDNSPHPWTGISPLASQLFAQSIRLCRSFRRNLKLPKETGRDFQRALEEIQEAQRLEERLLSLEFQSNICVANTGDYRTPSHHLTQIAEAYKLAALLQLYQTFPDLVALRLPSNSVHVNSRHIPWEEWIIPLSLRLVNVLEQIPPNSGTRVIQPLLYITASSGLRYDTTTLLDISSSSFEASIVPSSFQADPFSSMETLATSPPPANLISRLSLDISNARHFITGRLNMLENSLPPKPVIMAKELIKAIWEAYDNESPGSASVHWVDVMEEKNLRSMFG</sequence>
<feature type="compositionally biased region" description="Low complexity" evidence="6">
    <location>
        <begin position="475"/>
        <end position="488"/>
    </location>
</feature>
<evidence type="ECO:0000256" key="1">
    <source>
        <dbReference type="ARBA" id="ARBA00009183"/>
    </source>
</evidence>
<dbReference type="GO" id="GO:0004499">
    <property type="term" value="F:N,N-dimethylaniline monooxygenase activity"/>
    <property type="evidence" value="ECO:0007669"/>
    <property type="project" value="InterPro"/>
</dbReference>
<evidence type="ECO:0000259" key="7">
    <source>
        <dbReference type="Pfam" id="PF00172"/>
    </source>
</evidence>
<evidence type="ECO:0000313" key="8">
    <source>
        <dbReference type="EMBL" id="KAG5665306.1"/>
    </source>
</evidence>
<evidence type="ECO:0000256" key="6">
    <source>
        <dbReference type="SAM" id="MobiDB-lite"/>
    </source>
</evidence>
<evidence type="ECO:0000256" key="4">
    <source>
        <dbReference type="ARBA" id="ARBA00023002"/>
    </source>
</evidence>
<dbReference type="InterPro" id="IPR001138">
    <property type="entry name" value="Zn2Cys6_DnaBD"/>
</dbReference>
<dbReference type="InterPro" id="IPR020946">
    <property type="entry name" value="Flavin_mOase-like"/>
</dbReference>